<organism evidence="1 2">
    <name type="scientific">Pseudomonas imrae</name>
    <dbReference type="NCBI Taxonomy" id="2992837"/>
    <lineage>
        <taxon>Bacteria</taxon>
        <taxon>Pseudomonadati</taxon>
        <taxon>Pseudomonadota</taxon>
        <taxon>Gammaproteobacteria</taxon>
        <taxon>Pseudomonadales</taxon>
        <taxon>Pseudomonadaceae</taxon>
        <taxon>Pseudomonas</taxon>
    </lineage>
</organism>
<dbReference type="EMBL" id="JAPEQY010000006">
    <property type="protein sequence ID" value="MFO2477797.1"/>
    <property type="molecule type" value="Genomic_DNA"/>
</dbReference>
<evidence type="ECO:0000313" key="2">
    <source>
        <dbReference type="Proteomes" id="UP001637618"/>
    </source>
</evidence>
<accession>A0ACC7PJC8</accession>
<gene>
    <name evidence="1" type="ORF">OOJ96_10305</name>
</gene>
<protein>
    <submittedName>
        <fullName evidence="1">Uncharacterized protein</fullName>
    </submittedName>
</protein>
<comment type="caution">
    <text evidence="1">The sequence shown here is derived from an EMBL/GenBank/DDBJ whole genome shotgun (WGS) entry which is preliminary data.</text>
</comment>
<reference evidence="1" key="1">
    <citation type="submission" date="2022-11" db="EMBL/GenBank/DDBJ databases">
        <title>Draft genome sequences of strains of Pseudomonas imrae sp. nov.</title>
        <authorList>
            <person name="Salva Serra F."/>
            <person name="Nimje P."/>
            <person name="Moore E.R.B."/>
            <person name="Marathe N.P."/>
        </authorList>
    </citation>
    <scope>NUCLEOTIDE SEQUENCE</scope>
    <source>
        <strain evidence="1">15FMM2</strain>
    </source>
</reference>
<evidence type="ECO:0000313" key="1">
    <source>
        <dbReference type="EMBL" id="MFO2477797.1"/>
    </source>
</evidence>
<sequence length="57" mass="6438">MRRISLWSDSDRTTNYLPLPSVSIGDRPGKLPAKDLHPEEDDMGFYRESSVFQAGVV</sequence>
<name>A0ACC7PJC8_9PSED</name>
<dbReference type="Proteomes" id="UP001637618">
    <property type="component" value="Unassembled WGS sequence"/>
</dbReference>
<keyword evidence="2" id="KW-1185">Reference proteome</keyword>
<proteinExistence type="predicted"/>